<comment type="subcellular location">
    <subcellularLocation>
        <location evidence="1 13">Cytoplasm</location>
    </subcellularLocation>
</comment>
<evidence type="ECO:0000256" key="7">
    <source>
        <dbReference type="ARBA" id="ARBA00022694"/>
    </source>
</evidence>
<dbReference type="Gene3D" id="3.90.870.10">
    <property type="entry name" value="DHBP synthase"/>
    <property type="match status" value="1"/>
</dbReference>
<evidence type="ECO:0000313" key="15">
    <source>
        <dbReference type="EMBL" id="MFD2732452.1"/>
    </source>
</evidence>
<dbReference type="EMBL" id="JBHULV010000044">
    <property type="protein sequence ID" value="MFD2732452.1"/>
    <property type="molecule type" value="Genomic_DNA"/>
</dbReference>
<dbReference type="NCBIfam" id="TIGR00057">
    <property type="entry name" value="L-threonylcarbamoyladenylate synthase"/>
    <property type="match status" value="1"/>
</dbReference>
<evidence type="ECO:0000256" key="5">
    <source>
        <dbReference type="ARBA" id="ARBA00022490"/>
    </source>
</evidence>
<dbReference type="InterPro" id="IPR005145">
    <property type="entry name" value="Sua5_C"/>
</dbReference>
<dbReference type="PIRSF" id="PIRSF004930">
    <property type="entry name" value="Tln_factor_SUA5"/>
    <property type="match status" value="1"/>
</dbReference>
<reference evidence="16" key="1">
    <citation type="journal article" date="2019" name="Int. J. Syst. Evol. Microbiol.">
        <title>The Global Catalogue of Microorganisms (GCM) 10K type strain sequencing project: providing services to taxonomists for standard genome sequencing and annotation.</title>
        <authorList>
            <consortium name="The Broad Institute Genomics Platform"/>
            <consortium name="The Broad Institute Genome Sequencing Center for Infectious Disease"/>
            <person name="Wu L."/>
            <person name="Ma J."/>
        </authorList>
    </citation>
    <scope>NUCLEOTIDE SEQUENCE [LARGE SCALE GENOMIC DNA]</scope>
    <source>
        <strain evidence="16">KCTC 42456</strain>
    </source>
</reference>
<evidence type="ECO:0000256" key="3">
    <source>
        <dbReference type="ARBA" id="ARBA00012584"/>
    </source>
</evidence>
<dbReference type="Pfam" id="PF03481">
    <property type="entry name" value="Sua5_C"/>
    <property type="match status" value="1"/>
</dbReference>
<comment type="catalytic activity">
    <reaction evidence="12 13">
        <text>L-threonine + hydrogencarbonate + ATP = L-threonylcarbamoyladenylate + diphosphate + H2O</text>
        <dbReference type="Rhea" id="RHEA:36407"/>
        <dbReference type="ChEBI" id="CHEBI:15377"/>
        <dbReference type="ChEBI" id="CHEBI:17544"/>
        <dbReference type="ChEBI" id="CHEBI:30616"/>
        <dbReference type="ChEBI" id="CHEBI:33019"/>
        <dbReference type="ChEBI" id="CHEBI:57926"/>
        <dbReference type="ChEBI" id="CHEBI:73682"/>
        <dbReference type="EC" id="2.7.7.87"/>
    </reaction>
</comment>
<keyword evidence="10 13" id="KW-0067">ATP-binding</keyword>
<proteinExistence type="inferred from homology"/>
<dbReference type="PROSITE" id="PS51163">
    <property type="entry name" value="YRDC"/>
    <property type="match status" value="1"/>
</dbReference>
<dbReference type="Proteomes" id="UP001597546">
    <property type="component" value="Unassembled WGS sequence"/>
</dbReference>
<accession>A0ABW5TUI7</accession>
<evidence type="ECO:0000256" key="6">
    <source>
        <dbReference type="ARBA" id="ARBA00022679"/>
    </source>
</evidence>
<dbReference type="RefSeq" id="WP_379040258.1">
    <property type="nucleotide sequence ID" value="NZ_JBHSKW010000001.1"/>
</dbReference>
<evidence type="ECO:0000256" key="2">
    <source>
        <dbReference type="ARBA" id="ARBA00007663"/>
    </source>
</evidence>
<comment type="caution">
    <text evidence="15">The sequence shown here is derived from an EMBL/GenBank/DDBJ whole genome shotgun (WGS) entry which is preliminary data.</text>
</comment>
<keyword evidence="5 13" id="KW-0963">Cytoplasm</keyword>
<evidence type="ECO:0000256" key="13">
    <source>
        <dbReference type="PIRNR" id="PIRNR004930"/>
    </source>
</evidence>
<keyword evidence="7 13" id="KW-0819">tRNA processing</keyword>
<keyword evidence="16" id="KW-1185">Reference proteome</keyword>
<dbReference type="InterPro" id="IPR010923">
    <property type="entry name" value="T(6)A37_SUA5"/>
</dbReference>
<feature type="domain" description="YrdC-like" evidence="14">
    <location>
        <begin position="5"/>
        <end position="191"/>
    </location>
</feature>
<dbReference type="PANTHER" id="PTHR17490">
    <property type="entry name" value="SUA5"/>
    <property type="match status" value="1"/>
</dbReference>
<evidence type="ECO:0000256" key="8">
    <source>
        <dbReference type="ARBA" id="ARBA00022695"/>
    </source>
</evidence>
<evidence type="ECO:0000256" key="9">
    <source>
        <dbReference type="ARBA" id="ARBA00022741"/>
    </source>
</evidence>
<dbReference type="InterPro" id="IPR017945">
    <property type="entry name" value="DHBP_synth_RibB-like_a/b_dom"/>
</dbReference>
<dbReference type="InterPro" id="IPR006070">
    <property type="entry name" value="Sua5-like_dom"/>
</dbReference>
<evidence type="ECO:0000313" key="16">
    <source>
        <dbReference type="Proteomes" id="UP001597546"/>
    </source>
</evidence>
<gene>
    <name evidence="15" type="ORF">ACFSSE_12145</name>
</gene>
<dbReference type="Gene3D" id="3.40.50.11030">
    <property type="entry name" value="Threonylcarbamoyl-AMP synthase, C-terminal domain"/>
    <property type="match status" value="1"/>
</dbReference>
<dbReference type="Pfam" id="PF01300">
    <property type="entry name" value="Sua5_yciO_yrdC"/>
    <property type="match status" value="1"/>
</dbReference>
<comment type="function">
    <text evidence="13">Required for the formation of a threonylcarbamoyl group on adenosine at position 37 (t(6)A37) in tRNAs that read codons beginning with adenine.</text>
</comment>
<protein>
    <recommendedName>
        <fullName evidence="4 13">Threonylcarbamoyl-AMP synthase</fullName>
        <shortName evidence="13">TC-AMP synthase</shortName>
        <ecNumber evidence="3 13">2.7.7.87</ecNumber>
    </recommendedName>
    <alternativeName>
        <fullName evidence="11 13">L-threonylcarbamoyladenylate synthase</fullName>
    </alternativeName>
</protein>
<dbReference type="SUPFAM" id="SSF55821">
    <property type="entry name" value="YrdC/RibB"/>
    <property type="match status" value="1"/>
</dbReference>
<dbReference type="GO" id="GO:0061710">
    <property type="term" value="F:L-threonylcarbamoyladenylate synthase"/>
    <property type="evidence" value="ECO:0007669"/>
    <property type="project" value="UniProtKB-EC"/>
</dbReference>
<evidence type="ECO:0000256" key="10">
    <source>
        <dbReference type="ARBA" id="ARBA00022840"/>
    </source>
</evidence>
<dbReference type="PANTHER" id="PTHR17490:SF16">
    <property type="entry name" value="THREONYLCARBAMOYL-AMP SYNTHASE"/>
    <property type="match status" value="1"/>
</dbReference>
<evidence type="ECO:0000256" key="4">
    <source>
        <dbReference type="ARBA" id="ARBA00015492"/>
    </source>
</evidence>
<dbReference type="InterPro" id="IPR050156">
    <property type="entry name" value="TC-AMP_synthase_SUA5"/>
</dbReference>
<comment type="similarity">
    <text evidence="2 13">Belongs to the SUA5 family.</text>
</comment>
<dbReference type="InterPro" id="IPR038385">
    <property type="entry name" value="Sua5/YwlC_C"/>
</dbReference>
<keyword evidence="8 13" id="KW-0548">Nucleotidyltransferase</keyword>
<evidence type="ECO:0000256" key="1">
    <source>
        <dbReference type="ARBA" id="ARBA00004496"/>
    </source>
</evidence>
<evidence type="ECO:0000259" key="14">
    <source>
        <dbReference type="PROSITE" id="PS51163"/>
    </source>
</evidence>
<keyword evidence="6 13" id="KW-0808">Transferase</keyword>
<name>A0ABW5TUI7_9SPHI</name>
<keyword evidence="9 13" id="KW-0547">Nucleotide-binding</keyword>
<sequence length="318" mass="35198">MDLITKNLGFATQILKQNGVVAIPTETVYGLAANAFSEDAVKKIFEIKQRPFFNPLIVHISSKQYLEKVALNIPEKAYQLIDVFWPGALTLILDKQAHVPDIVTANKTTVAVRMPNHPLTLALLNQLDFPLAAPSANPFKRISSTTASHVYDYFKDDLKYILDGGECEQGLESTIIGFNGNDVVLYRHGAISVEQIETVVGKLKVITQQENAPVAPGMLLKHYSPKTKLILTNNLEKEIALAGNINFAVLAFHPQETDGLHQYLYLAQENNLEKAAANLYTTLHHLDTLNFDLIIAQKLPETGLGKTINDRLTRASAE</sequence>
<evidence type="ECO:0000256" key="12">
    <source>
        <dbReference type="ARBA" id="ARBA00048366"/>
    </source>
</evidence>
<organism evidence="15 16">
    <name type="scientific">Pedobacter alpinus</name>
    <dbReference type="NCBI Taxonomy" id="1590643"/>
    <lineage>
        <taxon>Bacteria</taxon>
        <taxon>Pseudomonadati</taxon>
        <taxon>Bacteroidota</taxon>
        <taxon>Sphingobacteriia</taxon>
        <taxon>Sphingobacteriales</taxon>
        <taxon>Sphingobacteriaceae</taxon>
        <taxon>Pedobacter</taxon>
    </lineage>
</organism>
<dbReference type="EC" id="2.7.7.87" evidence="3 13"/>
<evidence type="ECO:0000256" key="11">
    <source>
        <dbReference type="ARBA" id="ARBA00029774"/>
    </source>
</evidence>